<dbReference type="InterPro" id="IPR013264">
    <property type="entry name" value="DNAG_N"/>
</dbReference>
<accession>A0A2M7TU29</accession>
<comment type="cofactor">
    <cofactor evidence="1">
        <name>Zn(2+)</name>
        <dbReference type="ChEBI" id="CHEBI:29105"/>
    </cofactor>
</comment>
<dbReference type="Pfam" id="PF01807">
    <property type="entry name" value="Zn_ribbon_DnaG"/>
    <property type="match status" value="1"/>
</dbReference>
<evidence type="ECO:0000256" key="12">
    <source>
        <dbReference type="ARBA" id="ARBA00023163"/>
    </source>
</evidence>
<dbReference type="InterPro" id="IPR036977">
    <property type="entry name" value="DNA_primase_Znf_CHC2"/>
</dbReference>
<keyword evidence="9" id="KW-0862">Zinc</keyword>
<dbReference type="PANTHER" id="PTHR30313:SF2">
    <property type="entry name" value="DNA PRIMASE"/>
    <property type="match status" value="1"/>
</dbReference>
<gene>
    <name evidence="14" type="ORF">COY20_00485</name>
</gene>
<dbReference type="SUPFAM" id="SSF56731">
    <property type="entry name" value="DNA primase core"/>
    <property type="match status" value="1"/>
</dbReference>
<comment type="caution">
    <text evidence="14">The sequence shown here is derived from an EMBL/GenBank/DDBJ whole genome shotgun (WGS) entry which is preliminary data.</text>
</comment>
<keyword evidence="5" id="KW-0548">Nucleotidyltransferase</keyword>
<evidence type="ECO:0000256" key="8">
    <source>
        <dbReference type="ARBA" id="ARBA00022771"/>
    </source>
</evidence>
<dbReference type="GO" id="GO:0008270">
    <property type="term" value="F:zinc ion binding"/>
    <property type="evidence" value="ECO:0007669"/>
    <property type="project" value="UniProtKB-KW"/>
</dbReference>
<keyword evidence="11" id="KW-0238">DNA-binding</keyword>
<feature type="domain" description="Zinc finger CHC2-type" evidence="13">
    <location>
        <begin position="31"/>
        <end position="85"/>
    </location>
</feature>
<dbReference type="Pfam" id="PF08275">
    <property type="entry name" value="DNAG_N"/>
    <property type="match status" value="1"/>
</dbReference>
<feature type="non-terminal residue" evidence="14">
    <location>
        <position position="189"/>
    </location>
</feature>
<evidence type="ECO:0000256" key="1">
    <source>
        <dbReference type="ARBA" id="ARBA00001947"/>
    </source>
</evidence>
<sequence length="189" mass="22215">MENQVEEIKKKLDIVEVINRLLPLRKRGRHYVANCPFHQEKTPSFIVSPELQIYKCFGCGKAGDVFSFIQEFNRIDFREALEEMAKVAGVKLLNTFEDSREEKNKKTLLKINEEVARFYHYMLTTHQLGKEAREYLEKREIDEKMIKTFQVGFCPNDSRLITAYLKKKNFTEEDLVKTGTFGWSQYGGK</sequence>
<dbReference type="Gene3D" id="3.90.580.10">
    <property type="entry name" value="Zinc finger, CHC2-type domain"/>
    <property type="match status" value="1"/>
</dbReference>
<evidence type="ECO:0000256" key="5">
    <source>
        <dbReference type="ARBA" id="ARBA00022695"/>
    </source>
</evidence>
<organism evidence="14 15">
    <name type="scientific">Candidatus Shapirobacteria bacterium CG_4_10_14_0_2_um_filter_40_12</name>
    <dbReference type="NCBI Taxonomy" id="1974871"/>
    <lineage>
        <taxon>Bacteria</taxon>
        <taxon>Candidatus Shapironibacteriota</taxon>
    </lineage>
</organism>
<evidence type="ECO:0000256" key="6">
    <source>
        <dbReference type="ARBA" id="ARBA00022705"/>
    </source>
</evidence>
<evidence type="ECO:0000259" key="13">
    <source>
        <dbReference type="SMART" id="SM00400"/>
    </source>
</evidence>
<dbReference type="FunFam" id="3.90.580.10:FF:000001">
    <property type="entry name" value="DNA primase"/>
    <property type="match status" value="1"/>
</dbReference>
<evidence type="ECO:0000256" key="4">
    <source>
        <dbReference type="ARBA" id="ARBA00022679"/>
    </source>
</evidence>
<keyword evidence="7" id="KW-0479">Metal-binding</keyword>
<evidence type="ECO:0000256" key="10">
    <source>
        <dbReference type="ARBA" id="ARBA00022842"/>
    </source>
</evidence>
<dbReference type="GO" id="GO:0006269">
    <property type="term" value="P:DNA replication, synthesis of primer"/>
    <property type="evidence" value="ECO:0007669"/>
    <property type="project" value="UniProtKB-KW"/>
</dbReference>
<dbReference type="InterPro" id="IPR050219">
    <property type="entry name" value="DnaG_primase"/>
</dbReference>
<keyword evidence="6" id="KW-0235">DNA replication</keyword>
<evidence type="ECO:0000256" key="7">
    <source>
        <dbReference type="ARBA" id="ARBA00022723"/>
    </source>
</evidence>
<dbReference type="GO" id="GO:0005737">
    <property type="term" value="C:cytoplasm"/>
    <property type="evidence" value="ECO:0007669"/>
    <property type="project" value="TreeGrafter"/>
</dbReference>
<evidence type="ECO:0000256" key="11">
    <source>
        <dbReference type="ARBA" id="ARBA00023125"/>
    </source>
</evidence>
<keyword evidence="10" id="KW-0460">Magnesium</keyword>
<keyword evidence="8" id="KW-0863">Zinc-finger</keyword>
<dbReference type="Gene3D" id="3.90.980.10">
    <property type="entry name" value="DNA primase, catalytic core, N-terminal domain"/>
    <property type="match status" value="1"/>
</dbReference>
<evidence type="ECO:0000313" key="14">
    <source>
        <dbReference type="EMBL" id="PIZ61336.1"/>
    </source>
</evidence>
<keyword evidence="2" id="KW-0240">DNA-directed RNA polymerase</keyword>
<evidence type="ECO:0000256" key="9">
    <source>
        <dbReference type="ARBA" id="ARBA00022833"/>
    </source>
</evidence>
<dbReference type="GO" id="GO:1990077">
    <property type="term" value="C:primosome complex"/>
    <property type="evidence" value="ECO:0007669"/>
    <property type="project" value="UniProtKB-KW"/>
</dbReference>
<dbReference type="SUPFAM" id="SSF57783">
    <property type="entry name" value="Zinc beta-ribbon"/>
    <property type="match status" value="1"/>
</dbReference>
<evidence type="ECO:0000256" key="2">
    <source>
        <dbReference type="ARBA" id="ARBA00022478"/>
    </source>
</evidence>
<evidence type="ECO:0000256" key="3">
    <source>
        <dbReference type="ARBA" id="ARBA00022515"/>
    </source>
</evidence>
<dbReference type="Proteomes" id="UP000229336">
    <property type="component" value="Unassembled WGS sequence"/>
</dbReference>
<protein>
    <submittedName>
        <fullName evidence="14">DNA primase</fullName>
    </submittedName>
</protein>
<dbReference type="SMART" id="SM00400">
    <property type="entry name" value="ZnF_CHCC"/>
    <property type="match status" value="1"/>
</dbReference>
<dbReference type="InterPro" id="IPR002694">
    <property type="entry name" value="Znf_CHC2"/>
</dbReference>
<dbReference type="AlphaFoldDB" id="A0A2M7TU29"/>
<dbReference type="InterPro" id="IPR037068">
    <property type="entry name" value="DNA_primase_core_N_sf"/>
</dbReference>
<dbReference type="GO" id="GO:0003677">
    <property type="term" value="F:DNA binding"/>
    <property type="evidence" value="ECO:0007669"/>
    <property type="project" value="UniProtKB-KW"/>
</dbReference>
<proteinExistence type="predicted"/>
<keyword evidence="4" id="KW-0808">Transferase</keyword>
<keyword evidence="3" id="KW-0639">Primosome</keyword>
<name>A0A2M7TU29_9BACT</name>
<dbReference type="GO" id="GO:0003899">
    <property type="term" value="F:DNA-directed RNA polymerase activity"/>
    <property type="evidence" value="ECO:0007669"/>
    <property type="project" value="InterPro"/>
</dbReference>
<dbReference type="GO" id="GO:0000428">
    <property type="term" value="C:DNA-directed RNA polymerase complex"/>
    <property type="evidence" value="ECO:0007669"/>
    <property type="project" value="UniProtKB-KW"/>
</dbReference>
<dbReference type="EMBL" id="PFNX01000011">
    <property type="protein sequence ID" value="PIZ61336.1"/>
    <property type="molecule type" value="Genomic_DNA"/>
</dbReference>
<keyword evidence="12" id="KW-0804">Transcription</keyword>
<reference evidence="15" key="1">
    <citation type="submission" date="2017-09" db="EMBL/GenBank/DDBJ databases">
        <title>Depth-based differentiation of microbial function through sediment-hosted aquifers and enrichment of novel symbionts in the deep terrestrial subsurface.</title>
        <authorList>
            <person name="Probst A.J."/>
            <person name="Ladd B."/>
            <person name="Jarett J.K."/>
            <person name="Geller-Mcgrath D.E."/>
            <person name="Sieber C.M.K."/>
            <person name="Emerson J.B."/>
            <person name="Anantharaman K."/>
            <person name="Thomas B.C."/>
            <person name="Malmstrom R."/>
            <person name="Stieglmeier M."/>
            <person name="Klingl A."/>
            <person name="Woyke T."/>
            <person name="Ryan C.M."/>
            <person name="Banfield J.F."/>
        </authorList>
    </citation>
    <scope>NUCLEOTIDE SEQUENCE [LARGE SCALE GENOMIC DNA]</scope>
</reference>
<evidence type="ECO:0000313" key="15">
    <source>
        <dbReference type="Proteomes" id="UP000229336"/>
    </source>
</evidence>
<dbReference type="PANTHER" id="PTHR30313">
    <property type="entry name" value="DNA PRIMASE"/>
    <property type="match status" value="1"/>
</dbReference>